<dbReference type="Proteomes" id="UP000750197">
    <property type="component" value="Unassembled WGS sequence"/>
</dbReference>
<feature type="transmembrane region" description="Helical" evidence="1">
    <location>
        <begin position="222"/>
        <end position="242"/>
    </location>
</feature>
<accession>A0A8J7YUL4</accession>
<evidence type="ECO:0000313" key="3">
    <source>
        <dbReference type="EMBL" id="MBX8644432.1"/>
    </source>
</evidence>
<keyword evidence="1" id="KW-1133">Transmembrane helix</keyword>
<dbReference type="EMBL" id="JAGVSJ010000022">
    <property type="protein sequence ID" value="MBX8632342.1"/>
    <property type="molecule type" value="Genomic_DNA"/>
</dbReference>
<dbReference type="AlphaFoldDB" id="A0A8J7YUL4"/>
<protein>
    <submittedName>
        <fullName evidence="3">Uncharacterized protein</fullName>
    </submittedName>
</protein>
<name>A0A8J7YUL4_9ARCH</name>
<dbReference type="EMBL" id="JAHEAC010000061">
    <property type="protein sequence ID" value="MBX8644432.1"/>
    <property type="molecule type" value="Genomic_DNA"/>
</dbReference>
<sequence length="275" mass="29082">MESKKSKGKRLIVFAILGIVVTLFAGAVAGGLAQGAASTQTHAIIQGSNSAVDYAWGQNASSKAYDALPIATTAASNGTYKTTVTNTYYAKITNSTGFVTGYKYDTVNILSTNLTLGIMNTYAVDKVAFATTGLSGNVTAVLGDGTSYDNFEPVSAYTVDKVNHTLQNLTFSITPAMITGNQSSYMMLELEFSSYNITTYTVNPAVTGIHSTLFGYTVAEDIGYVAATGLLVVSVFFVIPFHDVSFSNAYGRMNQVVSSARKRSGGKGSKKNGKR</sequence>
<evidence type="ECO:0000313" key="4">
    <source>
        <dbReference type="Proteomes" id="UP000750197"/>
    </source>
</evidence>
<organism evidence="3 4">
    <name type="scientific">Candidatus Sysuiplasma superficiale</name>
    <dbReference type="NCBI Taxonomy" id="2823368"/>
    <lineage>
        <taxon>Archaea</taxon>
        <taxon>Methanobacteriati</taxon>
        <taxon>Thermoplasmatota</taxon>
        <taxon>Thermoplasmata</taxon>
        <taxon>Candidatus Sysuiplasmatales</taxon>
        <taxon>Candidatus Sysuiplasmataceae</taxon>
        <taxon>Candidatus Sysuiplasma</taxon>
    </lineage>
</organism>
<keyword evidence="1" id="KW-0812">Transmembrane</keyword>
<gene>
    <name evidence="2" type="ORF">J9259_07500</name>
    <name evidence="3" type="ORF">KIY12_06910</name>
</gene>
<proteinExistence type="predicted"/>
<evidence type="ECO:0000256" key="1">
    <source>
        <dbReference type="SAM" id="Phobius"/>
    </source>
</evidence>
<comment type="caution">
    <text evidence="3">The sequence shown here is derived from an EMBL/GenBank/DDBJ whole genome shotgun (WGS) entry which is preliminary data.</text>
</comment>
<reference evidence="3" key="1">
    <citation type="submission" date="2021-05" db="EMBL/GenBank/DDBJ databases">
        <title>Genomic insights into ecological role and evolution of a novel Thermoplasmata order Candidatus Sysuiplasmatales.</title>
        <authorList>
            <person name="Yuan Y."/>
        </authorList>
    </citation>
    <scope>NUCLEOTIDE SEQUENCE</scope>
    <source>
        <strain evidence="3">TUT19-bin139</strain>
        <strain evidence="2">YP2-bin.285</strain>
    </source>
</reference>
<keyword evidence="1" id="KW-0472">Membrane</keyword>
<dbReference type="Proteomes" id="UP000716004">
    <property type="component" value="Unassembled WGS sequence"/>
</dbReference>
<evidence type="ECO:0000313" key="2">
    <source>
        <dbReference type="EMBL" id="MBX8632342.1"/>
    </source>
</evidence>